<keyword evidence="6" id="KW-0539">Nucleus</keyword>
<dbReference type="EMBL" id="LEKV01001493">
    <property type="protein sequence ID" value="KVI07739.1"/>
    <property type="molecule type" value="Genomic_DNA"/>
</dbReference>
<dbReference type="CDD" id="cd00167">
    <property type="entry name" value="SANT"/>
    <property type="match status" value="1"/>
</dbReference>
<evidence type="ECO:0000256" key="3">
    <source>
        <dbReference type="ARBA" id="ARBA00023015"/>
    </source>
</evidence>
<keyword evidence="4 10" id="KW-0238">DNA-binding</keyword>
<feature type="compositionally biased region" description="Polar residues" evidence="7">
    <location>
        <begin position="1"/>
        <end position="11"/>
    </location>
</feature>
<dbReference type="PANTHER" id="PTHR47997">
    <property type="entry name" value="MYB DOMAIN PROTEIN 55"/>
    <property type="match status" value="1"/>
</dbReference>
<evidence type="ECO:0000256" key="4">
    <source>
        <dbReference type="ARBA" id="ARBA00023125"/>
    </source>
</evidence>
<name>A0A103YEQ8_CYNCS</name>
<evidence type="ECO:0000259" key="8">
    <source>
        <dbReference type="PROSITE" id="PS50090"/>
    </source>
</evidence>
<keyword evidence="5" id="KW-0804">Transcription</keyword>
<evidence type="ECO:0000313" key="10">
    <source>
        <dbReference type="EMBL" id="KVI07739.1"/>
    </source>
</evidence>
<reference evidence="10 11" key="1">
    <citation type="journal article" date="2016" name="Sci. Rep.">
        <title>The genome sequence of the outbreeding globe artichoke constructed de novo incorporating a phase-aware low-pass sequencing strategy of F1 progeny.</title>
        <authorList>
            <person name="Scaglione D."/>
            <person name="Reyes-Chin-Wo S."/>
            <person name="Acquadro A."/>
            <person name="Froenicke L."/>
            <person name="Portis E."/>
            <person name="Beitel C."/>
            <person name="Tirone M."/>
            <person name="Mauro R."/>
            <person name="Lo Monaco A."/>
            <person name="Mauromicale G."/>
            <person name="Faccioli P."/>
            <person name="Cattivelli L."/>
            <person name="Rieseberg L."/>
            <person name="Michelmore R."/>
            <person name="Lanteri S."/>
        </authorList>
    </citation>
    <scope>NUCLEOTIDE SEQUENCE [LARGE SCALE GENOMIC DNA]</scope>
    <source>
        <strain evidence="10">2C</strain>
    </source>
</reference>
<accession>A0A103YEQ8</accession>
<evidence type="ECO:0000256" key="2">
    <source>
        <dbReference type="ARBA" id="ARBA00022737"/>
    </source>
</evidence>
<keyword evidence="11" id="KW-1185">Reference proteome</keyword>
<dbReference type="Gramene" id="KVI07739">
    <property type="protein sequence ID" value="KVI07739"/>
    <property type="gene ID" value="Ccrd_013907"/>
</dbReference>
<dbReference type="SMART" id="SM00717">
    <property type="entry name" value="SANT"/>
    <property type="match status" value="1"/>
</dbReference>
<dbReference type="InterPro" id="IPR009057">
    <property type="entry name" value="Homeodomain-like_sf"/>
</dbReference>
<feature type="domain" description="HTH myb-type" evidence="9">
    <location>
        <begin position="22"/>
        <end position="52"/>
    </location>
</feature>
<dbReference type="PROSITE" id="PS50090">
    <property type="entry name" value="MYB_LIKE"/>
    <property type="match status" value="1"/>
</dbReference>
<organism evidence="10 11">
    <name type="scientific">Cynara cardunculus var. scolymus</name>
    <name type="common">Globe artichoke</name>
    <name type="synonym">Cynara scolymus</name>
    <dbReference type="NCBI Taxonomy" id="59895"/>
    <lineage>
        <taxon>Eukaryota</taxon>
        <taxon>Viridiplantae</taxon>
        <taxon>Streptophyta</taxon>
        <taxon>Embryophyta</taxon>
        <taxon>Tracheophyta</taxon>
        <taxon>Spermatophyta</taxon>
        <taxon>Magnoliopsida</taxon>
        <taxon>eudicotyledons</taxon>
        <taxon>Gunneridae</taxon>
        <taxon>Pentapetalae</taxon>
        <taxon>asterids</taxon>
        <taxon>campanulids</taxon>
        <taxon>Asterales</taxon>
        <taxon>Asteraceae</taxon>
        <taxon>Carduoideae</taxon>
        <taxon>Cardueae</taxon>
        <taxon>Carduinae</taxon>
        <taxon>Cynara</taxon>
    </lineage>
</organism>
<evidence type="ECO:0000256" key="6">
    <source>
        <dbReference type="ARBA" id="ARBA00023242"/>
    </source>
</evidence>
<dbReference type="GO" id="GO:0005634">
    <property type="term" value="C:nucleus"/>
    <property type="evidence" value="ECO:0007669"/>
    <property type="project" value="UniProtKB-SubCell"/>
</dbReference>
<dbReference type="Proteomes" id="UP000243975">
    <property type="component" value="Unassembled WGS sequence"/>
</dbReference>
<comment type="caution">
    <text evidence="10">The sequence shown here is derived from an EMBL/GenBank/DDBJ whole genome shotgun (WGS) entry which is preliminary data.</text>
</comment>
<sequence length="167" mass="19325">MRDPSCDSQSGLRKGFWSTEEDRKWSAIARKVPGRSDNEIKNHWHTNLKKRIITQDHPVPTIKPKETTKSIDLHDVESSVETPTSHVFSSLSDGDTTSLCKLDISSRYDHEQLEVENESDYHISSPGTILDIKSFWEQLYYADEDLELQNLFQDTSFDQIFIDNLYS</sequence>
<feature type="domain" description="Myb-like" evidence="8">
    <location>
        <begin position="9"/>
        <end position="48"/>
    </location>
</feature>
<comment type="subcellular location">
    <subcellularLocation>
        <location evidence="1">Nucleus</location>
    </subcellularLocation>
</comment>
<dbReference type="PANTHER" id="PTHR47997:SF28">
    <property type="entry name" value="TRANSCRIPTION FACTOR MYB15-LIKE"/>
    <property type="match status" value="1"/>
</dbReference>
<keyword evidence="2" id="KW-0677">Repeat</keyword>
<dbReference type="InterPro" id="IPR051953">
    <property type="entry name" value="Plant_SW-associated_TFs"/>
</dbReference>
<feature type="region of interest" description="Disordered" evidence="7">
    <location>
        <begin position="1"/>
        <end position="21"/>
    </location>
</feature>
<dbReference type="PROSITE" id="PS51294">
    <property type="entry name" value="HTH_MYB"/>
    <property type="match status" value="1"/>
</dbReference>
<dbReference type="SUPFAM" id="SSF46689">
    <property type="entry name" value="Homeodomain-like"/>
    <property type="match status" value="1"/>
</dbReference>
<evidence type="ECO:0000256" key="7">
    <source>
        <dbReference type="SAM" id="MobiDB-lite"/>
    </source>
</evidence>
<dbReference type="InterPro" id="IPR017930">
    <property type="entry name" value="Myb_dom"/>
</dbReference>
<evidence type="ECO:0000259" key="9">
    <source>
        <dbReference type="PROSITE" id="PS51294"/>
    </source>
</evidence>
<dbReference type="Pfam" id="PF00249">
    <property type="entry name" value="Myb_DNA-binding"/>
    <property type="match status" value="1"/>
</dbReference>
<dbReference type="GO" id="GO:0003677">
    <property type="term" value="F:DNA binding"/>
    <property type="evidence" value="ECO:0007669"/>
    <property type="project" value="UniProtKB-KW"/>
</dbReference>
<evidence type="ECO:0000256" key="5">
    <source>
        <dbReference type="ARBA" id="ARBA00023163"/>
    </source>
</evidence>
<dbReference type="AlphaFoldDB" id="A0A103YEQ8"/>
<gene>
    <name evidence="10" type="ORF">Ccrd_013907</name>
</gene>
<evidence type="ECO:0000313" key="11">
    <source>
        <dbReference type="Proteomes" id="UP000243975"/>
    </source>
</evidence>
<dbReference type="Gene3D" id="1.10.10.60">
    <property type="entry name" value="Homeodomain-like"/>
    <property type="match status" value="1"/>
</dbReference>
<evidence type="ECO:0000256" key="1">
    <source>
        <dbReference type="ARBA" id="ARBA00004123"/>
    </source>
</evidence>
<keyword evidence="10" id="KW-0371">Homeobox</keyword>
<keyword evidence="3" id="KW-0805">Transcription regulation</keyword>
<protein>
    <submittedName>
        <fullName evidence="10">Homeodomain-like protein</fullName>
    </submittedName>
</protein>
<proteinExistence type="predicted"/>
<dbReference type="InterPro" id="IPR001005">
    <property type="entry name" value="SANT/Myb"/>
</dbReference>